<dbReference type="AlphaFoldDB" id="A0A8S1WBF9"/>
<keyword evidence="1" id="KW-0677">Repeat</keyword>
<evidence type="ECO:0000313" key="4">
    <source>
        <dbReference type="EMBL" id="CAD8187424.1"/>
    </source>
</evidence>
<evidence type="ECO:0000256" key="2">
    <source>
        <dbReference type="ARBA" id="ARBA00023043"/>
    </source>
</evidence>
<protein>
    <recommendedName>
        <fullName evidence="6">Ankyrin repeat protein</fullName>
    </recommendedName>
</protein>
<dbReference type="PANTHER" id="PTHR46680:SF3">
    <property type="entry name" value="NF-KAPPA-B INHIBITOR CACTUS"/>
    <property type="match status" value="1"/>
</dbReference>
<evidence type="ECO:0000256" key="1">
    <source>
        <dbReference type="ARBA" id="ARBA00022737"/>
    </source>
</evidence>
<reference evidence="4" key="1">
    <citation type="submission" date="2021-01" db="EMBL/GenBank/DDBJ databases">
        <authorList>
            <consortium name="Genoscope - CEA"/>
            <person name="William W."/>
        </authorList>
    </citation>
    <scope>NUCLEOTIDE SEQUENCE</scope>
</reference>
<dbReference type="PANTHER" id="PTHR46680">
    <property type="entry name" value="NF-KAPPA-B INHIBITOR ALPHA"/>
    <property type="match status" value="1"/>
</dbReference>
<dbReference type="SMART" id="SM00248">
    <property type="entry name" value="ANK"/>
    <property type="match status" value="6"/>
</dbReference>
<comment type="caution">
    <text evidence="4">The sequence shown here is derived from an EMBL/GenBank/DDBJ whole genome shotgun (WGS) entry which is preliminary data.</text>
</comment>
<proteinExistence type="predicted"/>
<gene>
    <name evidence="4" type="ORF">POCTA_138.1.T0900085</name>
</gene>
<sequence>MDSNIVTLIEQSNKYNSSKTNFFKTKLFVSNNHSPNREYSKHVAQTETVQYNRYQSKEVHSGRNSKKISFNTYLLNLAKQNIDMFPKIKCDFANIQMVDLQDNRFRLFPKELYQMKKVQIINLNSNFIKVLPEELFDNFTSIINFSISNNLVVMLPRKISLWQSHLEILELSKNRVQKLYPLISLINLRSLFIQSNEFQYIPIEFKNLKKLNELGLDWFKYLNPPIDPIVNRPYIDKLFQSLEEKQLKDVEDPSQINFSDEEYSSSIGMNFQDFLVQFSNLQLNILPNPQGGDKEYSTTILHKAAVEQDIGALLSLISYYPEIVDCQDQRQNTALGLAIQEEKYFSAKALIFNGASVNTNAAKYGSILNLAIVKGQIHLILDILTQGADPNQIDEKGNTALHYCMACFDKDTSIYKQAFVALLKKNINPNALNHDGWSPLHIAVKRGNTDAISAVIQHNNKKQSKFDLNLKGGKKRQTPLHLACSNCHFEIVAMLLQQSEVKLFCRNKLNQIASQCCLHNYRIYKLIKRYEYEQLYRLQKNWQFQDQDEYSVKENDSYTDLDESIQLFDGLQLKQIKINRSVLGCRERATGCKFRFSSQPPQK</sequence>
<evidence type="ECO:0000313" key="5">
    <source>
        <dbReference type="Proteomes" id="UP000683925"/>
    </source>
</evidence>
<dbReference type="PROSITE" id="PS50297">
    <property type="entry name" value="ANK_REP_REGION"/>
    <property type="match status" value="1"/>
</dbReference>
<accession>A0A8S1WBF9</accession>
<keyword evidence="5" id="KW-1185">Reference proteome</keyword>
<dbReference type="PROSITE" id="PS51450">
    <property type="entry name" value="LRR"/>
    <property type="match status" value="1"/>
</dbReference>
<dbReference type="GO" id="GO:0051059">
    <property type="term" value="F:NF-kappaB binding"/>
    <property type="evidence" value="ECO:0007669"/>
    <property type="project" value="TreeGrafter"/>
</dbReference>
<dbReference type="SMART" id="SM00369">
    <property type="entry name" value="LRR_TYP"/>
    <property type="match status" value="2"/>
</dbReference>
<dbReference type="Pfam" id="PF12796">
    <property type="entry name" value="Ank_2"/>
    <property type="match status" value="1"/>
</dbReference>
<dbReference type="EMBL" id="CAJJDP010000089">
    <property type="protein sequence ID" value="CAD8187424.1"/>
    <property type="molecule type" value="Genomic_DNA"/>
</dbReference>
<dbReference type="GO" id="GO:0005829">
    <property type="term" value="C:cytosol"/>
    <property type="evidence" value="ECO:0007669"/>
    <property type="project" value="TreeGrafter"/>
</dbReference>
<dbReference type="OMA" id="LQKNWQF"/>
<feature type="repeat" description="ANK" evidence="3">
    <location>
        <begin position="435"/>
        <end position="459"/>
    </location>
</feature>
<dbReference type="InterPro" id="IPR003591">
    <property type="entry name" value="Leu-rich_rpt_typical-subtyp"/>
</dbReference>
<dbReference type="GO" id="GO:0071356">
    <property type="term" value="P:cellular response to tumor necrosis factor"/>
    <property type="evidence" value="ECO:0007669"/>
    <property type="project" value="TreeGrafter"/>
</dbReference>
<dbReference type="InterPro" id="IPR002110">
    <property type="entry name" value="Ankyrin_rpt"/>
</dbReference>
<dbReference type="InterPro" id="IPR051070">
    <property type="entry name" value="NF-kappa-B_inhibitor"/>
</dbReference>
<dbReference type="InterPro" id="IPR001611">
    <property type="entry name" value="Leu-rich_rpt"/>
</dbReference>
<keyword evidence="2 3" id="KW-0040">ANK repeat</keyword>
<dbReference type="OrthoDB" id="285104at2759"/>
<evidence type="ECO:0000256" key="3">
    <source>
        <dbReference type="PROSITE-ProRule" id="PRU00023"/>
    </source>
</evidence>
<dbReference type="Proteomes" id="UP000683925">
    <property type="component" value="Unassembled WGS sequence"/>
</dbReference>
<dbReference type="PROSITE" id="PS50088">
    <property type="entry name" value="ANK_REPEAT"/>
    <property type="match status" value="1"/>
</dbReference>
<evidence type="ECO:0008006" key="6">
    <source>
        <dbReference type="Google" id="ProtNLM"/>
    </source>
</evidence>
<organism evidence="4 5">
    <name type="scientific">Paramecium octaurelia</name>
    <dbReference type="NCBI Taxonomy" id="43137"/>
    <lineage>
        <taxon>Eukaryota</taxon>
        <taxon>Sar</taxon>
        <taxon>Alveolata</taxon>
        <taxon>Ciliophora</taxon>
        <taxon>Intramacronucleata</taxon>
        <taxon>Oligohymenophorea</taxon>
        <taxon>Peniculida</taxon>
        <taxon>Parameciidae</taxon>
        <taxon>Paramecium</taxon>
    </lineage>
</organism>
<name>A0A8S1WBF9_PAROT</name>